<feature type="region of interest" description="Disordered" evidence="1">
    <location>
        <begin position="37"/>
        <end position="68"/>
    </location>
</feature>
<organism evidence="3 4">
    <name type="scientific">Pseudocercospora musae</name>
    <dbReference type="NCBI Taxonomy" id="113226"/>
    <lineage>
        <taxon>Eukaryota</taxon>
        <taxon>Fungi</taxon>
        <taxon>Dikarya</taxon>
        <taxon>Ascomycota</taxon>
        <taxon>Pezizomycotina</taxon>
        <taxon>Dothideomycetes</taxon>
        <taxon>Dothideomycetidae</taxon>
        <taxon>Mycosphaerellales</taxon>
        <taxon>Mycosphaerellaceae</taxon>
        <taxon>Pseudocercospora</taxon>
    </lineage>
</organism>
<dbReference type="Proteomes" id="UP000073492">
    <property type="component" value="Unassembled WGS sequence"/>
</dbReference>
<feature type="chain" id="PRO_5007297267" evidence="2">
    <location>
        <begin position="20"/>
        <end position="68"/>
    </location>
</feature>
<evidence type="ECO:0000256" key="1">
    <source>
        <dbReference type="SAM" id="MobiDB-lite"/>
    </source>
</evidence>
<dbReference type="AlphaFoldDB" id="A0A139I8V6"/>
<accession>A0A139I8V6</accession>
<dbReference type="EMBL" id="LFZO01000228">
    <property type="protein sequence ID" value="KXT10982.1"/>
    <property type="molecule type" value="Genomic_DNA"/>
</dbReference>
<protein>
    <submittedName>
        <fullName evidence="3">Uncharacterized protein</fullName>
    </submittedName>
</protein>
<feature type="compositionally biased region" description="Low complexity" evidence="1">
    <location>
        <begin position="59"/>
        <end position="68"/>
    </location>
</feature>
<evidence type="ECO:0000313" key="4">
    <source>
        <dbReference type="Proteomes" id="UP000073492"/>
    </source>
</evidence>
<keyword evidence="2" id="KW-0732">Signal</keyword>
<feature type="signal peptide" evidence="2">
    <location>
        <begin position="1"/>
        <end position="19"/>
    </location>
</feature>
<evidence type="ECO:0000313" key="3">
    <source>
        <dbReference type="EMBL" id="KXT10982.1"/>
    </source>
</evidence>
<evidence type="ECO:0000256" key="2">
    <source>
        <dbReference type="SAM" id="SignalP"/>
    </source>
</evidence>
<gene>
    <name evidence="3" type="ORF">AC579_5174</name>
</gene>
<keyword evidence="4" id="KW-1185">Reference proteome</keyword>
<comment type="caution">
    <text evidence="3">The sequence shown here is derived from an EMBL/GenBank/DDBJ whole genome shotgun (WGS) entry which is preliminary data.</text>
</comment>
<sequence>MKATLIFASIALLVSNVAALVAAPRAIGICLTVSGPETQEPILDNKSDSTSEAKVMVPRSSRSSRSIA</sequence>
<proteinExistence type="predicted"/>
<name>A0A139I8V6_9PEZI</name>
<reference evidence="3 4" key="1">
    <citation type="submission" date="2015-07" db="EMBL/GenBank/DDBJ databases">
        <title>Comparative genomics of the Sigatoka disease complex on banana suggests a link between parallel evolutionary changes in Pseudocercospora fijiensis and Pseudocercospora eumusae and increased virulence on the banana host.</title>
        <authorList>
            <person name="Chang T.-C."/>
            <person name="Salvucci A."/>
            <person name="Crous P.W."/>
            <person name="Stergiopoulos I."/>
        </authorList>
    </citation>
    <scope>NUCLEOTIDE SEQUENCE [LARGE SCALE GENOMIC DNA]</scope>
    <source>
        <strain evidence="3 4">CBS 116634</strain>
    </source>
</reference>